<evidence type="ECO:0000256" key="4">
    <source>
        <dbReference type="ARBA" id="ARBA00054211"/>
    </source>
</evidence>
<protein>
    <recommendedName>
        <fullName evidence="5">Transcription factor MBP1</fullName>
    </recommendedName>
</protein>
<evidence type="ECO:0000256" key="1">
    <source>
        <dbReference type="ARBA" id="ARBA00022737"/>
    </source>
</evidence>
<feature type="region of interest" description="Disordered" evidence="7">
    <location>
        <begin position="750"/>
        <end position="801"/>
    </location>
</feature>
<dbReference type="Gene3D" id="3.10.260.10">
    <property type="entry name" value="Transcription regulator HTH, APSES-type DNA-binding domain"/>
    <property type="match status" value="1"/>
</dbReference>
<dbReference type="PANTHER" id="PTHR43828:SF7">
    <property type="entry name" value="REGULATORY PROTEIN SWI4"/>
    <property type="match status" value="1"/>
</dbReference>
<reference evidence="9" key="1">
    <citation type="submission" date="2022-03" db="EMBL/GenBank/DDBJ databases">
        <authorList>
            <person name="Legras J.-L."/>
            <person name="Devillers H."/>
            <person name="Grondin C."/>
        </authorList>
    </citation>
    <scope>NUCLEOTIDE SEQUENCE</scope>
    <source>
        <strain evidence="9">CLIB 1423</strain>
    </source>
</reference>
<dbReference type="GO" id="GO:0003677">
    <property type="term" value="F:DNA binding"/>
    <property type="evidence" value="ECO:0007669"/>
    <property type="project" value="UniProtKB-KW"/>
</dbReference>
<evidence type="ECO:0000256" key="3">
    <source>
        <dbReference type="ARBA" id="ARBA00023125"/>
    </source>
</evidence>
<feature type="compositionally biased region" description="Polar residues" evidence="7">
    <location>
        <begin position="212"/>
        <end position="238"/>
    </location>
</feature>
<feature type="domain" description="HTH APSES-type" evidence="8">
    <location>
        <begin position="8"/>
        <end position="115"/>
    </location>
</feature>
<dbReference type="EMBL" id="CAKXYY010000002">
    <property type="protein sequence ID" value="CAH2350709.1"/>
    <property type="molecule type" value="Genomic_DNA"/>
</dbReference>
<accession>A0A9P0QL74</accession>
<dbReference type="SMART" id="SM00248">
    <property type="entry name" value="ANK"/>
    <property type="match status" value="3"/>
</dbReference>
<dbReference type="InterPro" id="IPR002110">
    <property type="entry name" value="Ankyrin_rpt"/>
</dbReference>
<dbReference type="GO" id="GO:0001228">
    <property type="term" value="F:DNA-binding transcription activator activity, RNA polymerase II-specific"/>
    <property type="evidence" value="ECO:0007669"/>
    <property type="project" value="UniProtKB-ARBA"/>
</dbReference>
<dbReference type="GO" id="GO:0030907">
    <property type="term" value="C:MBF transcription complex"/>
    <property type="evidence" value="ECO:0007669"/>
    <property type="project" value="TreeGrafter"/>
</dbReference>
<evidence type="ECO:0000256" key="6">
    <source>
        <dbReference type="PROSITE-ProRule" id="PRU00023"/>
    </source>
</evidence>
<evidence type="ECO:0000256" key="5">
    <source>
        <dbReference type="ARBA" id="ARBA00073969"/>
    </source>
</evidence>
<dbReference type="InterPro" id="IPR018004">
    <property type="entry name" value="KilA/APSES_HTH"/>
</dbReference>
<dbReference type="SMART" id="SM01252">
    <property type="entry name" value="KilA-N"/>
    <property type="match status" value="1"/>
</dbReference>
<feature type="compositionally biased region" description="Polar residues" evidence="7">
    <location>
        <begin position="336"/>
        <end position="354"/>
    </location>
</feature>
<feature type="region of interest" description="Disordered" evidence="7">
    <location>
        <begin position="659"/>
        <end position="684"/>
    </location>
</feature>
<evidence type="ECO:0000313" key="10">
    <source>
        <dbReference type="Proteomes" id="UP000837801"/>
    </source>
</evidence>
<dbReference type="InterPro" id="IPR051642">
    <property type="entry name" value="SWI6-like"/>
</dbReference>
<feature type="compositionally biased region" description="Basic residues" evidence="7">
    <location>
        <begin position="128"/>
        <end position="137"/>
    </location>
</feature>
<dbReference type="Proteomes" id="UP000837801">
    <property type="component" value="Unassembled WGS sequence"/>
</dbReference>
<feature type="region of interest" description="Disordered" evidence="7">
    <location>
        <begin position="253"/>
        <end position="303"/>
    </location>
</feature>
<evidence type="ECO:0000256" key="2">
    <source>
        <dbReference type="ARBA" id="ARBA00023043"/>
    </source>
</evidence>
<dbReference type="PROSITE" id="PS51299">
    <property type="entry name" value="HTH_APSES"/>
    <property type="match status" value="1"/>
</dbReference>
<keyword evidence="10" id="KW-1185">Reference proteome</keyword>
<dbReference type="PROSITE" id="PS50088">
    <property type="entry name" value="ANK_REPEAT"/>
    <property type="match status" value="2"/>
</dbReference>
<feature type="compositionally biased region" description="Polar residues" evidence="7">
    <location>
        <begin position="392"/>
        <end position="404"/>
    </location>
</feature>
<evidence type="ECO:0000313" key="9">
    <source>
        <dbReference type="EMBL" id="CAH2350709.1"/>
    </source>
</evidence>
<evidence type="ECO:0000259" key="8">
    <source>
        <dbReference type="PROSITE" id="PS51299"/>
    </source>
</evidence>
<dbReference type="InterPro" id="IPR036887">
    <property type="entry name" value="HTH_APSES_sf"/>
</dbReference>
<feature type="region of interest" description="Disordered" evidence="7">
    <location>
        <begin position="124"/>
        <end position="238"/>
    </location>
</feature>
<keyword evidence="1" id="KW-0677">Repeat</keyword>
<feature type="compositionally biased region" description="Low complexity" evidence="7">
    <location>
        <begin position="174"/>
        <end position="211"/>
    </location>
</feature>
<feature type="repeat" description="ANK" evidence="6">
    <location>
        <begin position="589"/>
        <end position="621"/>
    </location>
</feature>
<keyword evidence="3" id="KW-0238">DNA-binding</keyword>
<dbReference type="PROSITE" id="PS50297">
    <property type="entry name" value="ANK_REP_REGION"/>
    <property type="match status" value="2"/>
</dbReference>
<evidence type="ECO:0000256" key="7">
    <source>
        <dbReference type="SAM" id="MobiDB-lite"/>
    </source>
</evidence>
<dbReference type="PANTHER" id="PTHR43828">
    <property type="entry name" value="ASPARAGINASE"/>
    <property type="match status" value="1"/>
</dbReference>
<feature type="repeat" description="ANK" evidence="6">
    <location>
        <begin position="461"/>
        <end position="493"/>
    </location>
</feature>
<dbReference type="GO" id="GO:0033309">
    <property type="term" value="C:SBF transcription complex"/>
    <property type="evidence" value="ECO:0007669"/>
    <property type="project" value="TreeGrafter"/>
</dbReference>
<comment type="function">
    <text evidence="4">Binds to MCB elements (Mlu I cell cycle box) found in the promoter of most DNA synthesis genes. Transcriptional activation by MBF has an important role in the transition from G1 to S phase. It may have a dual role in that it behaves as an activator of transcription at the G1-S boundary and as a repressor during other stages of the cell cycle.</text>
</comment>
<dbReference type="InterPro" id="IPR003163">
    <property type="entry name" value="Tscrpt_reg_HTH_APSES-type"/>
</dbReference>
<dbReference type="OrthoDB" id="6718656at2759"/>
<name>A0A9P0QL74_9ASCO</name>
<dbReference type="Pfam" id="PF04383">
    <property type="entry name" value="KilA-N"/>
    <property type="match status" value="1"/>
</dbReference>
<dbReference type="Pfam" id="PF00023">
    <property type="entry name" value="Ank"/>
    <property type="match status" value="2"/>
</dbReference>
<dbReference type="SUPFAM" id="SSF48403">
    <property type="entry name" value="Ankyrin repeat"/>
    <property type="match status" value="1"/>
</dbReference>
<feature type="compositionally biased region" description="Basic and acidic residues" evidence="7">
    <location>
        <begin position="138"/>
        <end position="151"/>
    </location>
</feature>
<feature type="region of interest" description="Disordered" evidence="7">
    <location>
        <begin position="336"/>
        <end position="421"/>
    </location>
</feature>
<dbReference type="FunFam" id="3.10.260.10:FF:000004">
    <property type="entry name" value="Transcription factor MBP1"/>
    <property type="match status" value="1"/>
</dbReference>
<dbReference type="SUPFAM" id="SSF54616">
    <property type="entry name" value="DNA-binding domain of Mlu1-box binding protein MBP1"/>
    <property type="match status" value="1"/>
</dbReference>
<dbReference type="Gene3D" id="1.25.40.20">
    <property type="entry name" value="Ankyrin repeat-containing domain"/>
    <property type="match status" value="1"/>
</dbReference>
<dbReference type="AlphaFoldDB" id="A0A9P0QL74"/>
<gene>
    <name evidence="9" type="ORF">CLIB1423_02S03356</name>
</gene>
<comment type="caution">
    <text evidence="9">The sequence shown here is derived from an EMBL/GenBank/DDBJ whole genome shotgun (WGS) entry which is preliminary data.</text>
</comment>
<sequence length="1039" mass="117089">MEVPDSQVYIATYSSTDVYECTINNTPIMRRCKDNWVNATQILKCCNFPKAKRTKILEKGVQQGLHEKIQGGYGRFQGTWVPLADAQRLAANYGVTPALAPVLYLDLNDPNLVIPKKIKQMNKDGTPVKRKYVKKSKKLEETPTKKQKYGDSELYGSASEDSFRGGQMAHQGISQTSQQLQYQMQPQQVSQQQQQQQQIRAQQQLQSHSQLPPTFSQPEFMVGSNTSIPSFGSNQNSNQTIQDEFQNYQMYQRFQQQQQQQQQMPLQPQQQLPPQHHQQQQLAQEFSSQISQQQIPQAIPSSQQKFLNSMGSAAYGNFPNSISNPQHLQLMGQFQHNNTQASSQSTNETNWSQDENNKESDTSVSSNEDAANKRRSGRVPLNAAIATEDSRILSTSMTENNQSPKLIGINGTAHSGGIDTDDENSYSAQLLRFFSEDNAPIPYFIHNLPYDFNINEAIDDEGHTPLHWSASIGNYNMIHLLITKGANPLVVNNFGLNPLSKLVSFNNCYELKNFPKVLDDLELCLINTDINGRTPIHYLCQFAKVKSKYESLRYYLDIILGKLNSLSNREANKQSTNLLKNVIDHQDVNGDTCLHLAAKSTSNKVVKLLLSYGARDDLINVNNETAKMIIQNYNLLGGTEERRKDIDSNGAILATPMQSFGGKIETPDTQRTTVQDDEEGMDESREDAIKGDFVSREHLNQLNINEDNKENIFKEETLKSIDGISTPIQNGGAKLHSSLQPQSSQLAVISEKTTHESTPIRGPDSRRHPKSSFLTSSSNKEEGDTSILTYEPKPPQLDDDGKLIGQEEKVQEEGLTSNSLDTEETLSTSYKLPMNDLSSMIHGMINSLSSTYSDEDKNIDIQIRSTKRELKNKKEKSEASMKKINNMLVKSGFPEVSDLQEGQKLVLEEIDNHSDLLQVKEQELLKVLEKNQAFQLASLVQEKEGSISIDEEQSEAQDNDSDENNQKVRNEKREMAIHLSRLQLKRTTLLSDITNSIKYYGIDSKMYKYRKLISLSCGLKMEDIDGLLDGIEEHLMESS</sequence>
<organism evidence="9 10">
    <name type="scientific">[Candida] railenensis</name>
    <dbReference type="NCBI Taxonomy" id="45579"/>
    <lineage>
        <taxon>Eukaryota</taxon>
        <taxon>Fungi</taxon>
        <taxon>Dikarya</taxon>
        <taxon>Ascomycota</taxon>
        <taxon>Saccharomycotina</taxon>
        <taxon>Pichiomycetes</taxon>
        <taxon>Debaryomycetaceae</taxon>
        <taxon>Kurtzmaniella</taxon>
    </lineage>
</organism>
<proteinExistence type="predicted"/>
<dbReference type="InterPro" id="IPR036770">
    <property type="entry name" value="Ankyrin_rpt-contain_sf"/>
</dbReference>
<keyword evidence="2 6" id="KW-0040">ANK repeat</keyword>